<reference evidence="2" key="2">
    <citation type="journal article" date="2023" name="Infect Dis Poverty">
        <title>Chromosome-scale genome of the human blood fluke Schistosoma mekongi and its implications for public health.</title>
        <authorList>
            <person name="Zhou M."/>
            <person name="Xu L."/>
            <person name="Xu D."/>
            <person name="Chen W."/>
            <person name="Khan J."/>
            <person name="Hu Y."/>
            <person name="Huang H."/>
            <person name="Wei H."/>
            <person name="Zhang Y."/>
            <person name="Chusongsang P."/>
            <person name="Tanasarnprasert K."/>
            <person name="Hu X."/>
            <person name="Limpanont Y."/>
            <person name="Lv Z."/>
        </authorList>
    </citation>
    <scope>NUCLEOTIDE SEQUENCE</scope>
    <source>
        <strain evidence="2">LV_2022a</strain>
    </source>
</reference>
<gene>
    <name evidence="2" type="ORF">MN116_007000</name>
</gene>
<dbReference type="PANTHER" id="PTHR11360:SF260">
    <property type="entry name" value="MFS DOMAIN-CONTAINING PROTEIN"/>
    <property type="match status" value="1"/>
</dbReference>
<feature type="transmembrane region" description="Helical" evidence="1">
    <location>
        <begin position="736"/>
        <end position="755"/>
    </location>
</feature>
<accession>A0AAE2D370</accession>
<feature type="transmembrane region" description="Helical" evidence="1">
    <location>
        <begin position="203"/>
        <end position="221"/>
    </location>
</feature>
<keyword evidence="1" id="KW-0472">Membrane</keyword>
<dbReference type="Gene3D" id="1.20.1250.20">
    <property type="entry name" value="MFS general substrate transporter like domains"/>
    <property type="match status" value="2"/>
</dbReference>
<keyword evidence="1" id="KW-0812">Transmembrane</keyword>
<evidence type="ECO:0000256" key="1">
    <source>
        <dbReference type="SAM" id="Phobius"/>
    </source>
</evidence>
<feature type="transmembrane region" description="Helical" evidence="1">
    <location>
        <begin position="114"/>
        <end position="133"/>
    </location>
</feature>
<keyword evidence="1" id="KW-1133">Transmembrane helix</keyword>
<dbReference type="Pfam" id="PF07690">
    <property type="entry name" value="MFS_1"/>
    <property type="match status" value="2"/>
</dbReference>
<organism evidence="2 3">
    <name type="scientific">Schistosoma mekongi</name>
    <name type="common">Parasitic worm</name>
    <dbReference type="NCBI Taxonomy" id="38744"/>
    <lineage>
        <taxon>Eukaryota</taxon>
        <taxon>Metazoa</taxon>
        <taxon>Spiralia</taxon>
        <taxon>Lophotrochozoa</taxon>
        <taxon>Platyhelminthes</taxon>
        <taxon>Trematoda</taxon>
        <taxon>Digenea</taxon>
        <taxon>Strigeidida</taxon>
        <taxon>Schistosomatoidea</taxon>
        <taxon>Schistosomatidae</taxon>
        <taxon>Schistosoma</taxon>
    </lineage>
</organism>
<sequence length="867" mass="96910">MNLCQSFKSIKLFRRERKSVQFNNPETDDPAAVHAERERCLDRRPAWVKSICAFLMLASHYGILNVGALFYTGLEETLNVPISKLFWLMTGQFAITCCLAPVYNRLLDLVATRLATIVAVILTSTAMIASVFFRNYFGFFMTYTLLGGVGMGISIVRVIAVMASYFDRYRIFALAVCSSGGGFGTLMYSLLCNYMIENYTWRMAIISLALVHLNVIPLSLLHKPLPNEPIPLPTILLPNDPVTSTICLKSITRLPNTYASFISTTGGSVLTGIDNIGQKNKLETIHSRITGQDIIGVVEFIKITFDKTDSNQLTVSPINFISDPEPHILERIQTLANDYFDNMDTMKGENKSNNLTLFLPIIFVVYDHFNEFGNNLPESQFLLDSHLGGIENLFTGRPYHTESTTFINTLASIERTPNVNKPITTLSTVTVTKTKSTPFFGDSITSSIIKASDTKYTENFVRAVIKRALIKVEEISKELTSKNLLVHPKPITVIVEEKCVDSMNPNFSSDNRPCALRHSKPTEETILEEIESDYQTDKNRDFNKALAVEESTQNTAQNNRIILSEHHLANSYLNLHQPKVPYGSRGYIDQMIHSGATIYQSQAVMIPLYRCKDLAGRTRLLSVTSVNEPEEAVKLLLSKIDNKSVEDDSPVEEVKKSRISVISLKNILFLSFLMTRLLSYIADSILYGHFINFAISTGLKEDLANGLLAYIGISNMLCRISVGLVGQFVHKLEIRLLVSGCLLILSIHTIFMPFYPSYPALVVYGICYSLFVGPSFAFANAMTIEIMGTQNMDRNLSMVLFFEATGYLIGGPLGGIIKDQSGNYAYTFFFSGFCSIISAVIIIVHALIKFNTFKTLKGYIARVIHDY</sequence>
<feature type="transmembrane region" description="Helical" evidence="1">
    <location>
        <begin position="85"/>
        <end position="102"/>
    </location>
</feature>
<dbReference type="InterPro" id="IPR050327">
    <property type="entry name" value="Proton-linked_MCT"/>
</dbReference>
<comment type="caution">
    <text evidence="2">The sequence shown here is derived from an EMBL/GenBank/DDBJ whole genome shotgun (WGS) entry which is preliminary data.</text>
</comment>
<evidence type="ECO:0000313" key="3">
    <source>
        <dbReference type="Proteomes" id="UP001292079"/>
    </source>
</evidence>
<reference evidence="2" key="1">
    <citation type="submission" date="2022-04" db="EMBL/GenBank/DDBJ databases">
        <authorList>
            <person name="Xu L."/>
            <person name="Lv Z."/>
        </authorList>
    </citation>
    <scope>NUCLEOTIDE SEQUENCE</scope>
    <source>
        <strain evidence="2">LV_2022a</strain>
    </source>
</reference>
<dbReference type="SUPFAM" id="SSF103473">
    <property type="entry name" value="MFS general substrate transporter"/>
    <property type="match status" value="2"/>
</dbReference>
<dbReference type="InterPro" id="IPR036259">
    <property type="entry name" value="MFS_trans_sf"/>
</dbReference>
<dbReference type="EMBL" id="JALJAT010000005">
    <property type="protein sequence ID" value="KAK4469449.1"/>
    <property type="molecule type" value="Genomic_DNA"/>
</dbReference>
<feature type="transmembrane region" description="Helical" evidence="1">
    <location>
        <begin position="139"/>
        <end position="159"/>
    </location>
</feature>
<feature type="transmembrane region" description="Helical" evidence="1">
    <location>
        <begin position="761"/>
        <end position="784"/>
    </location>
</feature>
<keyword evidence="3" id="KW-1185">Reference proteome</keyword>
<feature type="transmembrane region" description="Helical" evidence="1">
    <location>
        <begin position="796"/>
        <end position="817"/>
    </location>
</feature>
<dbReference type="PANTHER" id="PTHR11360">
    <property type="entry name" value="MONOCARBOXYLATE TRANSPORTER"/>
    <property type="match status" value="1"/>
</dbReference>
<feature type="transmembrane region" description="Helical" evidence="1">
    <location>
        <begin position="171"/>
        <end position="191"/>
    </location>
</feature>
<feature type="transmembrane region" description="Helical" evidence="1">
    <location>
        <begin position="51"/>
        <end position="73"/>
    </location>
</feature>
<feature type="transmembrane region" description="Helical" evidence="1">
    <location>
        <begin position="707"/>
        <end position="729"/>
    </location>
</feature>
<dbReference type="InterPro" id="IPR011701">
    <property type="entry name" value="MFS"/>
</dbReference>
<proteinExistence type="predicted"/>
<name>A0AAE2D370_SCHME</name>
<dbReference type="AlphaFoldDB" id="A0AAE2D370"/>
<protein>
    <recommendedName>
        <fullName evidence="4">Monocarboxylate transporter</fullName>
    </recommendedName>
</protein>
<feature type="transmembrane region" description="Helical" evidence="1">
    <location>
        <begin position="667"/>
        <end position="687"/>
    </location>
</feature>
<evidence type="ECO:0008006" key="4">
    <source>
        <dbReference type="Google" id="ProtNLM"/>
    </source>
</evidence>
<dbReference type="GO" id="GO:0008028">
    <property type="term" value="F:monocarboxylic acid transmembrane transporter activity"/>
    <property type="evidence" value="ECO:0007669"/>
    <property type="project" value="TreeGrafter"/>
</dbReference>
<evidence type="ECO:0000313" key="2">
    <source>
        <dbReference type="EMBL" id="KAK4469449.1"/>
    </source>
</evidence>
<feature type="transmembrane region" description="Helical" evidence="1">
    <location>
        <begin position="823"/>
        <end position="848"/>
    </location>
</feature>
<dbReference type="Proteomes" id="UP001292079">
    <property type="component" value="Unassembled WGS sequence"/>
</dbReference>